<keyword evidence="3" id="KW-1185">Reference proteome</keyword>
<evidence type="ECO:0000313" key="3">
    <source>
        <dbReference type="Proteomes" id="UP000022910"/>
    </source>
</evidence>
<reference evidence="2 3" key="1">
    <citation type="submission" date="2014-02" db="EMBL/GenBank/DDBJ databases">
        <title>Single nucleus genome sequencing reveals high similarity among nuclei of an endomycorrhizal fungus.</title>
        <authorList>
            <person name="Lin K."/>
            <person name="Geurts R."/>
            <person name="Zhang Z."/>
            <person name="Limpens E."/>
            <person name="Saunders D.G."/>
            <person name="Mu D."/>
            <person name="Pang E."/>
            <person name="Cao H."/>
            <person name="Cha H."/>
            <person name="Lin T."/>
            <person name="Zhou Q."/>
            <person name="Shang Y."/>
            <person name="Li Y."/>
            <person name="Ivanov S."/>
            <person name="Sharma T."/>
            <person name="Velzen R.V."/>
            <person name="Ruijter N.D."/>
            <person name="Aanen D.K."/>
            <person name="Win J."/>
            <person name="Kamoun S."/>
            <person name="Bisseling T."/>
            <person name="Huang S."/>
        </authorList>
    </citation>
    <scope>NUCLEOTIDE SEQUENCE [LARGE SCALE GENOMIC DNA]</scope>
    <source>
        <strain evidence="3">DAOM197198w</strain>
    </source>
</reference>
<gene>
    <name evidence="2" type="ORF">RirG_121070</name>
</gene>
<evidence type="ECO:0000256" key="1">
    <source>
        <dbReference type="ARBA" id="ARBA00023172"/>
    </source>
</evidence>
<dbReference type="EMBL" id="JEMT01018439">
    <property type="protein sequence ID" value="EXX66722.1"/>
    <property type="molecule type" value="Genomic_DNA"/>
</dbReference>
<evidence type="ECO:0000313" key="2">
    <source>
        <dbReference type="EMBL" id="EXX66722.1"/>
    </source>
</evidence>
<dbReference type="Proteomes" id="UP000022910">
    <property type="component" value="Unassembled WGS sequence"/>
</dbReference>
<dbReference type="GO" id="GO:0003677">
    <property type="term" value="F:DNA binding"/>
    <property type="evidence" value="ECO:0007669"/>
    <property type="project" value="InterPro"/>
</dbReference>
<dbReference type="InterPro" id="IPR052787">
    <property type="entry name" value="MAVS"/>
</dbReference>
<dbReference type="PANTHER" id="PTHR21446:SF12">
    <property type="entry name" value="POTASSIUM CHANNEL TETRAMERIZATION DOMAIN CONTAINING 1"/>
    <property type="match status" value="1"/>
</dbReference>
<dbReference type="InterPro" id="IPR011010">
    <property type="entry name" value="DNA_brk_join_enz"/>
</dbReference>
<dbReference type="OrthoDB" id="2448782at2759"/>
<proteinExistence type="predicted"/>
<comment type="caution">
    <text evidence="2">The sequence shown here is derived from an EMBL/GenBank/DDBJ whole genome shotgun (WGS) entry which is preliminary data.</text>
</comment>
<name>A0A015JB38_RHIIW</name>
<protein>
    <recommendedName>
        <fullName evidence="4">Zinc finger mym-type protein 2-like</fullName>
    </recommendedName>
</protein>
<sequence length="490" mass="55981">MNTQLPTQEEINNLQKASLVSNTERNTTKWLRVVDRFNKSCGITKSIESIDSINDLENYLCQFITWLKKEDGSNYKVESVHNCYSALNRYLKEHSVLQPIKIWDRYKFPHALRTLDGKMRILQDKGLGDPKKSDGLSAKEIKQILDHPYMDINSNESLTRRDGGLELVLHKEKNNQGGAFYRNKHGKLGSRHISIPPDSPGNQYTPIKDILLFLSKLPHSTSSQDALFHETCRKKKGNWFKNKPMGYSKLRKMMNDIATNTGINLDNRRLITNHSCCRTAIQMLKDNGLSDSDLQSFSGHRSRESLADYCKTSDNQQVLNTAMLIPFTLHENNLDEHNDEHINYDEDYSENSSNEDMENEKCLSESQETELSIIKKTQDIQKTPLREIQVSPFQETPVQEIQVSTIQETPDQVSAIQKVRSSSQISKSHKPVIAPFKPPCHSDFSMIAYYRKKKPLSTVNKANKTNIVIKLPSGTSSQSYSLNINLKLDS</sequence>
<dbReference type="SUPFAM" id="SSF56349">
    <property type="entry name" value="DNA breaking-rejoining enzymes"/>
    <property type="match status" value="1"/>
</dbReference>
<dbReference type="InterPro" id="IPR013762">
    <property type="entry name" value="Integrase-like_cat_sf"/>
</dbReference>
<dbReference type="GO" id="GO:0015074">
    <property type="term" value="P:DNA integration"/>
    <property type="evidence" value="ECO:0007669"/>
    <property type="project" value="InterPro"/>
</dbReference>
<dbReference type="AlphaFoldDB" id="A0A015JB38"/>
<dbReference type="GO" id="GO:0006310">
    <property type="term" value="P:DNA recombination"/>
    <property type="evidence" value="ECO:0007669"/>
    <property type="project" value="UniProtKB-KW"/>
</dbReference>
<keyword evidence="1" id="KW-0233">DNA recombination</keyword>
<dbReference type="HOGENOM" id="CLU_556850_0_0_1"/>
<organism evidence="2 3">
    <name type="scientific">Rhizophagus irregularis (strain DAOM 197198w)</name>
    <name type="common">Glomus intraradices</name>
    <dbReference type="NCBI Taxonomy" id="1432141"/>
    <lineage>
        <taxon>Eukaryota</taxon>
        <taxon>Fungi</taxon>
        <taxon>Fungi incertae sedis</taxon>
        <taxon>Mucoromycota</taxon>
        <taxon>Glomeromycotina</taxon>
        <taxon>Glomeromycetes</taxon>
        <taxon>Glomerales</taxon>
        <taxon>Glomeraceae</taxon>
        <taxon>Rhizophagus</taxon>
    </lineage>
</organism>
<accession>A0A015JB38</accession>
<evidence type="ECO:0008006" key="4">
    <source>
        <dbReference type="Google" id="ProtNLM"/>
    </source>
</evidence>
<dbReference type="Gene3D" id="1.10.443.10">
    <property type="entry name" value="Intergrase catalytic core"/>
    <property type="match status" value="1"/>
</dbReference>
<dbReference type="PANTHER" id="PTHR21446">
    <property type="entry name" value="DUF3504 DOMAIN-CONTAINING PROTEIN"/>
    <property type="match status" value="1"/>
</dbReference>